<dbReference type="Proteomes" id="UP000789525">
    <property type="component" value="Unassembled WGS sequence"/>
</dbReference>
<gene>
    <name evidence="1" type="ORF">ACOLOM_LOCUS12243</name>
</gene>
<protein>
    <submittedName>
        <fullName evidence="1">4338_t:CDS:1</fullName>
    </submittedName>
</protein>
<keyword evidence="2" id="KW-1185">Reference proteome</keyword>
<sequence length="243" mass="25969">MASGGFETSFGHFLSFKPFKSPSSTLSLFQTRPVGMDPHVVAGDSPNLDRPASNQPASANTAAALPAAQGPDHGWHPWHSVVGLMGYGSRGTLLRKHAFTLAFKLVLGIAQITAIAVLSAISARTQSPTKPGITEWEACDRPLGAWLIVWAVRVALGLAISIYSFILIRPGLLEFTYDPANGIEENAVPNNQTLPPPVGPLNGPGQPQFIHAGRVHPVPRALQSFTTILSFLSLVWFIASHIL</sequence>
<name>A0ACA9Q9X7_9GLOM</name>
<organism evidence="1 2">
    <name type="scientific">Acaulospora colombiana</name>
    <dbReference type="NCBI Taxonomy" id="27376"/>
    <lineage>
        <taxon>Eukaryota</taxon>
        <taxon>Fungi</taxon>
        <taxon>Fungi incertae sedis</taxon>
        <taxon>Mucoromycota</taxon>
        <taxon>Glomeromycotina</taxon>
        <taxon>Glomeromycetes</taxon>
        <taxon>Diversisporales</taxon>
        <taxon>Acaulosporaceae</taxon>
        <taxon>Acaulospora</taxon>
    </lineage>
</organism>
<comment type="caution">
    <text evidence="1">The sequence shown here is derived from an EMBL/GenBank/DDBJ whole genome shotgun (WGS) entry which is preliminary data.</text>
</comment>
<reference evidence="1" key="1">
    <citation type="submission" date="2021-06" db="EMBL/GenBank/DDBJ databases">
        <authorList>
            <person name="Kallberg Y."/>
            <person name="Tangrot J."/>
            <person name="Rosling A."/>
        </authorList>
    </citation>
    <scope>NUCLEOTIDE SEQUENCE</scope>
    <source>
        <strain evidence="1">CL356</strain>
    </source>
</reference>
<evidence type="ECO:0000313" key="1">
    <source>
        <dbReference type="EMBL" id="CAG8742312.1"/>
    </source>
</evidence>
<accession>A0ACA9Q9X7</accession>
<dbReference type="EMBL" id="CAJVPT010048575">
    <property type="protein sequence ID" value="CAG8742312.1"/>
    <property type="molecule type" value="Genomic_DNA"/>
</dbReference>
<feature type="non-terminal residue" evidence="1">
    <location>
        <position position="243"/>
    </location>
</feature>
<evidence type="ECO:0000313" key="2">
    <source>
        <dbReference type="Proteomes" id="UP000789525"/>
    </source>
</evidence>
<proteinExistence type="predicted"/>